<dbReference type="EMBL" id="AWVP01000084">
    <property type="protein sequence ID" value="ERK56544.1"/>
    <property type="molecule type" value="Genomic_DNA"/>
</dbReference>
<comment type="catalytic activity">
    <reaction evidence="1">
        <text>a 4-O-methyl-thymidine in DNA + L-cysteinyl-[protein] = a thymidine in DNA + S-methyl-L-cysteinyl-[protein]</text>
        <dbReference type="Rhea" id="RHEA:53428"/>
        <dbReference type="Rhea" id="RHEA-COMP:10131"/>
        <dbReference type="Rhea" id="RHEA-COMP:10132"/>
        <dbReference type="Rhea" id="RHEA-COMP:13555"/>
        <dbReference type="Rhea" id="RHEA-COMP:13556"/>
        <dbReference type="ChEBI" id="CHEBI:29950"/>
        <dbReference type="ChEBI" id="CHEBI:82612"/>
        <dbReference type="ChEBI" id="CHEBI:137386"/>
        <dbReference type="ChEBI" id="CHEBI:137387"/>
        <dbReference type="EC" id="2.1.1.63"/>
    </reaction>
</comment>
<organism evidence="10 11">
    <name type="scientific">Gemella bergeri ATCC 700627</name>
    <dbReference type="NCBI Taxonomy" id="1321820"/>
    <lineage>
        <taxon>Bacteria</taxon>
        <taxon>Bacillati</taxon>
        <taxon>Bacillota</taxon>
        <taxon>Bacilli</taxon>
        <taxon>Bacillales</taxon>
        <taxon>Gemellaceae</taxon>
        <taxon>Gemella</taxon>
    </lineage>
</organism>
<evidence type="ECO:0000256" key="8">
    <source>
        <dbReference type="ARBA" id="ARBA00049348"/>
    </source>
</evidence>
<dbReference type="SUPFAM" id="SSF46767">
    <property type="entry name" value="Methylated DNA-protein cysteine methyltransferase, C-terminal domain"/>
    <property type="match status" value="1"/>
</dbReference>
<reference evidence="10 11" key="1">
    <citation type="submission" date="2013-08" db="EMBL/GenBank/DDBJ databases">
        <authorList>
            <person name="Weinstock G."/>
            <person name="Sodergren E."/>
            <person name="Wylie T."/>
            <person name="Fulton L."/>
            <person name="Fulton R."/>
            <person name="Fronick C."/>
            <person name="O'Laughlin M."/>
            <person name="Godfrey J."/>
            <person name="Miner T."/>
            <person name="Herter B."/>
            <person name="Appelbaum E."/>
            <person name="Cordes M."/>
            <person name="Lek S."/>
            <person name="Wollam A."/>
            <person name="Pepin K.H."/>
            <person name="Palsikar V.B."/>
            <person name="Mitreva M."/>
            <person name="Wilson R.K."/>
        </authorList>
    </citation>
    <scope>NUCLEOTIDE SEQUENCE [LARGE SCALE GENOMIC DNA]</scope>
    <source>
        <strain evidence="10 11">ATCC 700627</strain>
    </source>
</reference>
<dbReference type="Gene3D" id="1.10.10.10">
    <property type="entry name" value="Winged helix-like DNA-binding domain superfamily/Winged helix DNA-binding domain"/>
    <property type="match status" value="1"/>
</dbReference>
<dbReference type="AlphaFoldDB" id="U2QK26"/>
<evidence type="ECO:0000256" key="6">
    <source>
        <dbReference type="ARBA" id="ARBA00022763"/>
    </source>
</evidence>
<dbReference type="InterPro" id="IPR036217">
    <property type="entry name" value="MethylDNA_cys_MeTrfase_DNAb"/>
</dbReference>
<evidence type="ECO:0000256" key="5">
    <source>
        <dbReference type="ARBA" id="ARBA00022679"/>
    </source>
</evidence>
<dbReference type="GO" id="GO:0006281">
    <property type="term" value="P:DNA repair"/>
    <property type="evidence" value="ECO:0007669"/>
    <property type="project" value="UniProtKB-KW"/>
</dbReference>
<keyword evidence="7" id="KW-0234">DNA repair</keyword>
<sequence length="147" mass="16849">MVTNNDDLVFVGSPNKNIDEIYNFLGKVNLIESYDKVKKYSQKLYEYFINQKEISNIKIPEGTEFQKLVWAAVRSIPYGETRTYSDIARQLDKPKAVRAVATAIGENPLLIFIPCHRVLGKNGNLCGYRGGLELKQKLLEMEKVYKK</sequence>
<keyword evidence="6" id="KW-0227">DNA damage</keyword>
<comment type="catalytic activity">
    <reaction evidence="8">
        <text>a 6-O-methyl-2'-deoxyguanosine in DNA + L-cysteinyl-[protein] = S-methyl-L-cysteinyl-[protein] + a 2'-deoxyguanosine in DNA</text>
        <dbReference type="Rhea" id="RHEA:24000"/>
        <dbReference type="Rhea" id="RHEA-COMP:10131"/>
        <dbReference type="Rhea" id="RHEA-COMP:10132"/>
        <dbReference type="Rhea" id="RHEA-COMP:11367"/>
        <dbReference type="Rhea" id="RHEA-COMP:11368"/>
        <dbReference type="ChEBI" id="CHEBI:29950"/>
        <dbReference type="ChEBI" id="CHEBI:82612"/>
        <dbReference type="ChEBI" id="CHEBI:85445"/>
        <dbReference type="ChEBI" id="CHEBI:85448"/>
        <dbReference type="EC" id="2.1.1.63"/>
    </reaction>
</comment>
<accession>U2QK26</accession>
<evidence type="ECO:0000256" key="2">
    <source>
        <dbReference type="ARBA" id="ARBA00008711"/>
    </source>
</evidence>
<evidence type="ECO:0000259" key="9">
    <source>
        <dbReference type="Pfam" id="PF01035"/>
    </source>
</evidence>
<protein>
    <recommendedName>
        <fullName evidence="3">methylated-DNA--[protein]-cysteine S-methyltransferase</fullName>
        <ecNumber evidence="3">2.1.1.63</ecNumber>
    </recommendedName>
</protein>
<comment type="caution">
    <text evidence="10">The sequence shown here is derived from an EMBL/GenBank/DDBJ whole genome shotgun (WGS) entry which is preliminary data.</text>
</comment>
<evidence type="ECO:0000256" key="1">
    <source>
        <dbReference type="ARBA" id="ARBA00001286"/>
    </source>
</evidence>
<dbReference type="Proteomes" id="UP000016637">
    <property type="component" value="Unassembled WGS sequence"/>
</dbReference>
<gene>
    <name evidence="10" type="ORF">HMPREF1983_01325</name>
</gene>
<evidence type="ECO:0000313" key="11">
    <source>
        <dbReference type="Proteomes" id="UP000016637"/>
    </source>
</evidence>
<evidence type="ECO:0000256" key="7">
    <source>
        <dbReference type="ARBA" id="ARBA00023204"/>
    </source>
</evidence>
<comment type="similarity">
    <text evidence="2">Belongs to the MGMT family.</text>
</comment>
<dbReference type="InterPro" id="IPR001497">
    <property type="entry name" value="MethylDNA_cys_MeTrfase_AS"/>
</dbReference>
<evidence type="ECO:0000256" key="3">
    <source>
        <dbReference type="ARBA" id="ARBA00011918"/>
    </source>
</evidence>
<feature type="domain" description="Methylated-DNA-[protein]-cysteine S-methyltransferase DNA binding" evidence="9">
    <location>
        <begin position="64"/>
        <end position="144"/>
    </location>
</feature>
<dbReference type="eggNOG" id="COG0350">
    <property type="taxonomic scope" value="Bacteria"/>
</dbReference>
<dbReference type="EC" id="2.1.1.63" evidence="3"/>
<dbReference type="GO" id="GO:0003908">
    <property type="term" value="F:methylated-DNA-[protein]-cysteine S-methyltransferase activity"/>
    <property type="evidence" value="ECO:0007669"/>
    <property type="project" value="UniProtKB-EC"/>
</dbReference>
<evidence type="ECO:0000256" key="4">
    <source>
        <dbReference type="ARBA" id="ARBA00022603"/>
    </source>
</evidence>
<dbReference type="PANTHER" id="PTHR10815">
    <property type="entry name" value="METHYLATED-DNA--PROTEIN-CYSTEINE METHYLTRANSFERASE"/>
    <property type="match status" value="1"/>
</dbReference>
<dbReference type="PATRIC" id="fig|1321820.3.peg.1285"/>
<dbReference type="NCBIfam" id="TIGR00589">
    <property type="entry name" value="ogt"/>
    <property type="match status" value="1"/>
</dbReference>
<name>U2QK26_9BACL</name>
<dbReference type="InterPro" id="IPR036388">
    <property type="entry name" value="WH-like_DNA-bd_sf"/>
</dbReference>
<proteinExistence type="inferred from homology"/>
<dbReference type="GO" id="GO:0032259">
    <property type="term" value="P:methylation"/>
    <property type="evidence" value="ECO:0007669"/>
    <property type="project" value="UniProtKB-KW"/>
</dbReference>
<dbReference type="HOGENOM" id="CLU_000445_52_2_9"/>
<dbReference type="CDD" id="cd06445">
    <property type="entry name" value="ATase"/>
    <property type="match status" value="1"/>
</dbReference>
<keyword evidence="5 10" id="KW-0808">Transferase</keyword>
<dbReference type="FunFam" id="1.10.10.10:FF:000214">
    <property type="entry name" value="Methylated-DNA--protein-cysteine methyltransferase"/>
    <property type="match status" value="1"/>
</dbReference>
<dbReference type="PANTHER" id="PTHR10815:SF12">
    <property type="entry name" value="METHYLATED-DNA--PROTEIN-CYSTEINE METHYLTRANSFERASE, INDUCIBLE"/>
    <property type="match status" value="1"/>
</dbReference>
<dbReference type="InterPro" id="IPR014048">
    <property type="entry name" value="MethylDNA_cys_MeTrfase_DNA-bd"/>
</dbReference>
<keyword evidence="11" id="KW-1185">Reference proteome</keyword>
<evidence type="ECO:0000313" key="10">
    <source>
        <dbReference type="EMBL" id="ERK56544.1"/>
    </source>
</evidence>
<keyword evidence="4 10" id="KW-0489">Methyltransferase</keyword>
<dbReference type="PROSITE" id="PS00374">
    <property type="entry name" value="MGMT"/>
    <property type="match status" value="1"/>
</dbReference>
<dbReference type="Pfam" id="PF01035">
    <property type="entry name" value="DNA_binding_1"/>
    <property type="match status" value="1"/>
</dbReference>